<evidence type="ECO:0000256" key="3">
    <source>
        <dbReference type="ARBA" id="ARBA00022723"/>
    </source>
</evidence>
<evidence type="ECO:0000313" key="11">
    <source>
        <dbReference type="Proteomes" id="UP001140513"/>
    </source>
</evidence>
<dbReference type="OrthoDB" id="438553at2759"/>
<dbReference type="InterPro" id="IPR043094">
    <property type="entry name" value="Nab2/ZC3H14_N_sf"/>
</dbReference>
<keyword evidence="5" id="KW-0863">Zinc-finger</keyword>
<name>A0A9W8XDR3_9PLEO</name>
<dbReference type="Proteomes" id="UP001140513">
    <property type="component" value="Unassembled WGS sequence"/>
</dbReference>
<evidence type="ECO:0000313" key="10">
    <source>
        <dbReference type="EMBL" id="KAJ4346964.1"/>
    </source>
</evidence>
<feature type="region of interest" description="Disordered" evidence="8">
    <location>
        <begin position="348"/>
        <end position="396"/>
    </location>
</feature>
<dbReference type="GeneID" id="80914427"/>
<dbReference type="GO" id="GO:0008143">
    <property type="term" value="F:poly(A) binding"/>
    <property type="evidence" value="ECO:0007669"/>
    <property type="project" value="InterPro"/>
</dbReference>
<dbReference type="GO" id="GO:0005737">
    <property type="term" value="C:cytoplasm"/>
    <property type="evidence" value="ECO:0007669"/>
    <property type="project" value="TreeGrafter"/>
</dbReference>
<organism evidence="10 11">
    <name type="scientific">Didymosphaeria variabile</name>
    <dbReference type="NCBI Taxonomy" id="1932322"/>
    <lineage>
        <taxon>Eukaryota</taxon>
        <taxon>Fungi</taxon>
        <taxon>Dikarya</taxon>
        <taxon>Ascomycota</taxon>
        <taxon>Pezizomycotina</taxon>
        <taxon>Dothideomycetes</taxon>
        <taxon>Pleosporomycetidae</taxon>
        <taxon>Pleosporales</taxon>
        <taxon>Massarineae</taxon>
        <taxon>Didymosphaeriaceae</taxon>
        <taxon>Didymosphaeria</taxon>
    </lineage>
</organism>
<sequence length="577" mass="62808">MATDLAAGTPLATALQNLVQPKLAEFGWTTGGDDTTLFDYILLMLSNGKNEEQVATELSNDLLDEAEGENTDTHRFSRWLFEQVDQLRGNSAGGNAQTSDNQMEDTDHGSSAIAQDMEMEGISEAGDASSGTMYDTNFLSNPPMLSSQDARRDSACGLPIPTIESSWRESSKAPRTCSTFRRQSLTKSRPTGPKAMRNSSGPKQARGGRLMNQVNRQMSRNDDPLHRVRGTQGAGRINSHLRDPPKGPRGQNIGRGLEAMANGRGSGNINMGPGMNGMGGMGMNMGVPNMPIPPMGQGLPGGGLNPQQQMALMSMYEQQAQMMQQIFSGQSPQPFVNPNFQKGKKPFARGSQVHRQNLPQSTKFTKKEGDDENMTDGPAADGEGMQADTSRPGPDSATTMCHFNQKCAKADCPFVHSSPAAPKTAVVDMNTTCDYGAACKNFKCVGKHPSPAKKQQFQAEQECIYFPNCRDPQNCPYKHPTEKPCRNGADCTTPGCSFWHSSVVCKFNPCTNARCIYKHPLEGQKKGNMAKGNVWVAPKNGEEQKKDHVSERKFIDENQEEELIIPGKADQMAEDAL</sequence>
<keyword evidence="7" id="KW-0539">Nucleus</keyword>
<evidence type="ECO:0000256" key="5">
    <source>
        <dbReference type="ARBA" id="ARBA00022771"/>
    </source>
</evidence>
<evidence type="ECO:0000256" key="2">
    <source>
        <dbReference type="ARBA" id="ARBA00008423"/>
    </source>
</evidence>
<accession>A0A9W8XDR3</accession>
<dbReference type="InterPro" id="IPR055046">
    <property type="entry name" value="Nab2-like_Znf-CCCH"/>
</dbReference>
<dbReference type="InterPro" id="IPR040366">
    <property type="entry name" value="Nab2/ZC3H14"/>
</dbReference>
<evidence type="ECO:0000259" key="9">
    <source>
        <dbReference type="Pfam" id="PF22683"/>
    </source>
</evidence>
<reference evidence="10" key="1">
    <citation type="submission" date="2022-10" db="EMBL/GenBank/DDBJ databases">
        <title>Tapping the CABI collections for fungal endophytes: first genome assemblies for Collariella, Neodidymelliopsis, Ascochyta clinopodiicola, Didymella pomorum, Didymosphaeria variabile, Neocosmospora piperis and Neocucurbitaria cava.</title>
        <authorList>
            <person name="Hill R."/>
        </authorList>
    </citation>
    <scope>NUCLEOTIDE SEQUENCE</scope>
    <source>
        <strain evidence="10">IMI 356815</strain>
    </source>
</reference>
<comment type="similarity">
    <text evidence="2">Belongs to the ZC3H14 family.</text>
</comment>
<evidence type="ECO:0000256" key="1">
    <source>
        <dbReference type="ARBA" id="ARBA00004123"/>
    </source>
</evidence>
<evidence type="ECO:0000256" key="4">
    <source>
        <dbReference type="ARBA" id="ARBA00022737"/>
    </source>
</evidence>
<comment type="subcellular location">
    <subcellularLocation>
        <location evidence="1">Nucleus</location>
    </subcellularLocation>
</comment>
<dbReference type="Gene3D" id="4.10.1000.30">
    <property type="match status" value="1"/>
</dbReference>
<dbReference type="Gene3D" id="1.10.340.40">
    <property type="entry name" value="Nuclear abundant poly(A) RNA-bind protein 2, N-terminal domain"/>
    <property type="match status" value="1"/>
</dbReference>
<dbReference type="GO" id="GO:0008270">
    <property type="term" value="F:zinc ion binding"/>
    <property type="evidence" value="ECO:0007669"/>
    <property type="project" value="UniProtKB-KW"/>
</dbReference>
<feature type="compositionally biased region" description="Polar residues" evidence="8">
    <location>
        <begin position="176"/>
        <end position="189"/>
    </location>
</feature>
<evidence type="ECO:0000256" key="7">
    <source>
        <dbReference type="ARBA" id="ARBA00023242"/>
    </source>
</evidence>
<feature type="region of interest" description="Disordered" evidence="8">
    <location>
        <begin position="221"/>
        <end position="251"/>
    </location>
</feature>
<dbReference type="AlphaFoldDB" id="A0A9W8XDR3"/>
<dbReference type="Gene3D" id="4.10.1000.40">
    <property type="match status" value="1"/>
</dbReference>
<dbReference type="FunFam" id="1.10.340.40:FF:000001">
    <property type="entry name" value="Nuclear polyadenylated RNA-binding protein nab2"/>
    <property type="match status" value="1"/>
</dbReference>
<dbReference type="PANTHER" id="PTHR14738:SF29">
    <property type="entry name" value="ZINC FINGER CCCH DOMAIN-CONTAINING PROTEIN 14"/>
    <property type="match status" value="1"/>
</dbReference>
<evidence type="ECO:0000256" key="8">
    <source>
        <dbReference type="SAM" id="MobiDB-lite"/>
    </source>
</evidence>
<dbReference type="EMBL" id="JAPEUX010000008">
    <property type="protein sequence ID" value="KAJ4346964.1"/>
    <property type="molecule type" value="Genomic_DNA"/>
</dbReference>
<dbReference type="Pfam" id="PF22683">
    <property type="entry name" value="Nab2-like_zf-CCCH"/>
    <property type="match status" value="1"/>
</dbReference>
<feature type="region of interest" description="Disordered" evidence="8">
    <location>
        <begin position="166"/>
        <end position="209"/>
    </location>
</feature>
<keyword evidence="11" id="KW-1185">Reference proteome</keyword>
<keyword evidence="4" id="KW-0677">Repeat</keyword>
<keyword evidence="6" id="KW-0862">Zinc</keyword>
<feature type="domain" description="Nab2-like CCCH zinc finger" evidence="9">
    <location>
        <begin position="505"/>
        <end position="525"/>
    </location>
</feature>
<feature type="compositionally biased region" description="Polar residues" evidence="8">
    <location>
        <begin position="353"/>
        <end position="363"/>
    </location>
</feature>
<dbReference type="GO" id="GO:0043488">
    <property type="term" value="P:regulation of mRNA stability"/>
    <property type="evidence" value="ECO:0007669"/>
    <property type="project" value="InterPro"/>
</dbReference>
<evidence type="ECO:0000256" key="6">
    <source>
        <dbReference type="ARBA" id="ARBA00022833"/>
    </source>
</evidence>
<keyword evidence="3" id="KW-0479">Metal-binding</keyword>
<dbReference type="GO" id="GO:0005634">
    <property type="term" value="C:nucleus"/>
    <property type="evidence" value="ECO:0007669"/>
    <property type="project" value="UniProtKB-SubCell"/>
</dbReference>
<dbReference type="Pfam" id="PF14608">
    <property type="entry name" value="zf-CCCH_2"/>
    <property type="match status" value="3"/>
</dbReference>
<comment type="caution">
    <text evidence="10">The sequence shown here is derived from an EMBL/GenBank/DDBJ whole genome shotgun (WGS) entry which is preliminary data.</text>
</comment>
<proteinExistence type="inferred from homology"/>
<dbReference type="RefSeq" id="XP_056066764.1">
    <property type="nucleotide sequence ID" value="XM_056219637.1"/>
</dbReference>
<feature type="region of interest" description="Disordered" evidence="8">
    <location>
        <begin position="89"/>
        <end position="110"/>
    </location>
</feature>
<protein>
    <recommendedName>
        <fullName evidence="9">Nab2-like CCCH zinc finger domain-containing protein</fullName>
    </recommendedName>
</protein>
<gene>
    <name evidence="10" type="ORF">N0V89_010897</name>
</gene>
<dbReference type="PANTHER" id="PTHR14738">
    <property type="entry name" value="ZINC FINGER CCCH DOMAIN-CONTAINING PROTEIN 14"/>
    <property type="match status" value="1"/>
</dbReference>